<keyword evidence="2" id="KW-1185">Reference proteome</keyword>
<evidence type="ECO:0000313" key="2">
    <source>
        <dbReference type="Proteomes" id="UP001341840"/>
    </source>
</evidence>
<evidence type="ECO:0000313" key="1">
    <source>
        <dbReference type="EMBL" id="MED6170556.1"/>
    </source>
</evidence>
<accession>A0ABU6VB88</accession>
<organism evidence="1 2">
    <name type="scientific">Stylosanthes scabra</name>
    <dbReference type="NCBI Taxonomy" id="79078"/>
    <lineage>
        <taxon>Eukaryota</taxon>
        <taxon>Viridiplantae</taxon>
        <taxon>Streptophyta</taxon>
        <taxon>Embryophyta</taxon>
        <taxon>Tracheophyta</taxon>
        <taxon>Spermatophyta</taxon>
        <taxon>Magnoliopsida</taxon>
        <taxon>eudicotyledons</taxon>
        <taxon>Gunneridae</taxon>
        <taxon>Pentapetalae</taxon>
        <taxon>rosids</taxon>
        <taxon>fabids</taxon>
        <taxon>Fabales</taxon>
        <taxon>Fabaceae</taxon>
        <taxon>Papilionoideae</taxon>
        <taxon>50 kb inversion clade</taxon>
        <taxon>dalbergioids sensu lato</taxon>
        <taxon>Dalbergieae</taxon>
        <taxon>Pterocarpus clade</taxon>
        <taxon>Stylosanthes</taxon>
    </lineage>
</organism>
<sequence length="86" mass="10064">MWRIGGWNRWLSMGTTIDCAWMLDGATKDRVYTLSLASRFLSRRNRFEGYRVDSLGLNTSKSSNFITSEPIRCIIEPIRFWTEPKV</sequence>
<comment type="caution">
    <text evidence="1">The sequence shown here is derived from an EMBL/GenBank/DDBJ whole genome shotgun (WGS) entry which is preliminary data.</text>
</comment>
<proteinExistence type="predicted"/>
<dbReference type="Proteomes" id="UP001341840">
    <property type="component" value="Unassembled WGS sequence"/>
</dbReference>
<protein>
    <submittedName>
        <fullName evidence="1">Uncharacterized protein</fullName>
    </submittedName>
</protein>
<reference evidence="1 2" key="1">
    <citation type="journal article" date="2023" name="Plants (Basel)">
        <title>Bridging the Gap: Combining Genomics and Transcriptomics Approaches to Understand Stylosanthes scabra, an Orphan Legume from the Brazilian Caatinga.</title>
        <authorList>
            <person name="Ferreira-Neto J.R.C."/>
            <person name="da Silva M.D."/>
            <person name="Binneck E."/>
            <person name="de Melo N.F."/>
            <person name="da Silva R.H."/>
            <person name="de Melo A.L.T.M."/>
            <person name="Pandolfi V."/>
            <person name="Bustamante F.O."/>
            <person name="Brasileiro-Vidal A.C."/>
            <person name="Benko-Iseppon A.M."/>
        </authorList>
    </citation>
    <scope>NUCLEOTIDE SEQUENCE [LARGE SCALE GENOMIC DNA]</scope>
    <source>
        <tissue evidence="1">Leaves</tissue>
    </source>
</reference>
<dbReference type="EMBL" id="JASCZI010151175">
    <property type="protein sequence ID" value="MED6170556.1"/>
    <property type="molecule type" value="Genomic_DNA"/>
</dbReference>
<name>A0ABU6VB88_9FABA</name>
<gene>
    <name evidence="1" type="ORF">PIB30_032127</name>
</gene>